<dbReference type="InterPro" id="IPR004101">
    <property type="entry name" value="Mur_ligase_C"/>
</dbReference>
<dbReference type="InterPro" id="IPR000713">
    <property type="entry name" value="Mur_ligase_N"/>
</dbReference>
<evidence type="ECO:0000259" key="13">
    <source>
        <dbReference type="Pfam" id="PF01225"/>
    </source>
</evidence>
<dbReference type="InterPro" id="IPR036565">
    <property type="entry name" value="Mur-like_cat_sf"/>
</dbReference>
<evidence type="ECO:0000256" key="10">
    <source>
        <dbReference type="ARBA" id="ARBA00023316"/>
    </source>
</evidence>
<comment type="subcellular location">
    <subcellularLocation>
        <location evidence="11 12">Cytoplasm</location>
    </subcellularLocation>
</comment>
<dbReference type="PANTHER" id="PTHR23135">
    <property type="entry name" value="MUR LIGASE FAMILY MEMBER"/>
    <property type="match status" value="1"/>
</dbReference>
<evidence type="ECO:0000256" key="8">
    <source>
        <dbReference type="ARBA" id="ARBA00022984"/>
    </source>
</evidence>
<evidence type="ECO:0000256" key="7">
    <source>
        <dbReference type="ARBA" id="ARBA00022960"/>
    </source>
</evidence>
<reference evidence="16 17" key="1">
    <citation type="submission" date="2016-04" db="EMBL/GenBank/DDBJ databases">
        <title>Peptidophaga gingivicola gen. nov., sp. nov., isolated from human subgingival plaque.</title>
        <authorList>
            <person name="Beall C.J."/>
            <person name="Mokrzan E.M."/>
            <person name="Griffen A.L."/>
            <person name="Leys E.J."/>
        </authorList>
    </citation>
    <scope>NUCLEOTIDE SEQUENCE [LARGE SCALE GENOMIC DNA]</scope>
    <source>
        <strain evidence="16 17">BA112</strain>
    </source>
</reference>
<dbReference type="Pfam" id="PF08245">
    <property type="entry name" value="Mur_ligase_M"/>
    <property type="match status" value="1"/>
</dbReference>
<proteinExistence type="inferred from homology"/>
<dbReference type="SUPFAM" id="SSF53623">
    <property type="entry name" value="MurD-like peptide ligases, catalytic domain"/>
    <property type="match status" value="1"/>
</dbReference>
<comment type="caution">
    <text evidence="11">Lacks conserved residue(s) required for the propagation of feature annotation.</text>
</comment>
<dbReference type="GO" id="GO:0071555">
    <property type="term" value="P:cell wall organization"/>
    <property type="evidence" value="ECO:0007669"/>
    <property type="project" value="UniProtKB-KW"/>
</dbReference>
<dbReference type="EMBL" id="LVZK01000003">
    <property type="protein sequence ID" value="OAP85302.1"/>
    <property type="molecule type" value="Genomic_DNA"/>
</dbReference>
<dbReference type="NCBIfam" id="TIGR01085">
    <property type="entry name" value="murE"/>
    <property type="match status" value="1"/>
</dbReference>
<keyword evidence="2 11" id="KW-0963">Cytoplasm</keyword>
<dbReference type="InterPro" id="IPR036615">
    <property type="entry name" value="Mur_ligase_C_dom_sf"/>
</dbReference>
<keyword evidence="7 11" id="KW-0133">Cell shape</keyword>
<evidence type="ECO:0000256" key="2">
    <source>
        <dbReference type="ARBA" id="ARBA00022490"/>
    </source>
</evidence>
<dbReference type="PANTHER" id="PTHR23135:SF4">
    <property type="entry name" value="UDP-N-ACETYLMURAMOYL-L-ALANYL-D-GLUTAMATE--2,6-DIAMINOPIMELATE LIGASE MURE HOMOLOG, CHLOROPLASTIC"/>
    <property type="match status" value="1"/>
</dbReference>
<dbReference type="Pfam" id="PF02875">
    <property type="entry name" value="Mur_ligase_C"/>
    <property type="match status" value="1"/>
</dbReference>
<protein>
    <recommendedName>
        <fullName evidence="11">UDP-N-acetylmuramyl-tripeptide synthetase</fullName>
        <ecNumber evidence="11">6.3.2.-</ecNumber>
    </recommendedName>
    <alternativeName>
        <fullName evidence="11">UDP-MurNAc-tripeptide synthetase</fullName>
    </alternativeName>
</protein>
<feature type="binding site" evidence="11">
    <location>
        <position position="210"/>
    </location>
    <ligand>
        <name>UDP-N-acetyl-alpha-D-muramoyl-L-alanyl-D-glutamate</name>
        <dbReference type="ChEBI" id="CHEBI:83900"/>
    </ligand>
</feature>
<evidence type="ECO:0000256" key="1">
    <source>
        <dbReference type="ARBA" id="ARBA00005898"/>
    </source>
</evidence>
<comment type="cofactor">
    <cofactor evidence="11">
        <name>Mg(2+)</name>
        <dbReference type="ChEBI" id="CHEBI:18420"/>
    </cofactor>
</comment>
<dbReference type="Pfam" id="PF01225">
    <property type="entry name" value="Mur_ligase"/>
    <property type="match status" value="1"/>
</dbReference>
<organism evidence="16 17">
    <name type="scientific">Peptidiphaga gingivicola</name>
    <dbReference type="NCBI Taxonomy" id="2741497"/>
    <lineage>
        <taxon>Bacteria</taxon>
        <taxon>Bacillati</taxon>
        <taxon>Actinomycetota</taxon>
        <taxon>Actinomycetes</taxon>
        <taxon>Actinomycetales</taxon>
        <taxon>Actinomycetaceae</taxon>
        <taxon>Peptidiphaga</taxon>
    </lineage>
</organism>
<feature type="domain" description="Mur ligase central" evidence="15">
    <location>
        <begin position="131"/>
        <end position="338"/>
    </location>
</feature>
<dbReference type="SUPFAM" id="SSF53244">
    <property type="entry name" value="MurD-like peptide ligases, peptide-binding domain"/>
    <property type="match status" value="1"/>
</dbReference>
<feature type="domain" description="Mur ligase N-terminal catalytic" evidence="13">
    <location>
        <begin position="40"/>
        <end position="116"/>
    </location>
</feature>
<dbReference type="InterPro" id="IPR035911">
    <property type="entry name" value="MurE/MurF_N"/>
</dbReference>
<comment type="caution">
    <text evidence="16">The sequence shown here is derived from an EMBL/GenBank/DDBJ whole genome shotgun (WGS) entry which is preliminary data.</text>
</comment>
<feature type="binding site" evidence="11">
    <location>
        <begin position="133"/>
        <end position="139"/>
    </location>
    <ligand>
        <name>ATP</name>
        <dbReference type="ChEBI" id="CHEBI:30616"/>
    </ligand>
</feature>
<dbReference type="InterPro" id="IPR005761">
    <property type="entry name" value="UDP-N-AcMur-Glu-dNH2Pim_ligase"/>
</dbReference>
<dbReference type="GO" id="GO:0008360">
    <property type="term" value="P:regulation of cell shape"/>
    <property type="evidence" value="ECO:0007669"/>
    <property type="project" value="UniProtKB-KW"/>
</dbReference>
<dbReference type="UniPathway" id="UPA00219"/>
<dbReference type="Gene3D" id="3.40.1390.10">
    <property type="entry name" value="MurE/MurF, N-terminal domain"/>
    <property type="match status" value="1"/>
</dbReference>
<keyword evidence="4 11" id="KW-0132">Cell division</keyword>
<dbReference type="RefSeq" id="WP_064231913.1">
    <property type="nucleotide sequence ID" value="NZ_LVZK01000003.1"/>
</dbReference>
<feature type="modified residue" description="N6-carboxylysine" evidence="11">
    <location>
        <position position="242"/>
    </location>
</feature>
<feature type="binding site" evidence="11">
    <location>
        <begin position="175"/>
        <end position="176"/>
    </location>
    <ligand>
        <name>UDP-N-acetyl-alpha-D-muramoyl-L-alanyl-D-glutamate</name>
        <dbReference type="ChEBI" id="CHEBI:83900"/>
    </ligand>
</feature>
<evidence type="ECO:0000259" key="15">
    <source>
        <dbReference type="Pfam" id="PF08245"/>
    </source>
</evidence>
<dbReference type="InterPro" id="IPR018109">
    <property type="entry name" value="Folylpolyglutamate_synth_CS"/>
</dbReference>
<gene>
    <name evidence="11" type="primary">murE</name>
    <name evidence="16" type="ORF">A4H34_09355</name>
</gene>
<dbReference type="GO" id="GO:0051301">
    <property type="term" value="P:cell division"/>
    <property type="evidence" value="ECO:0007669"/>
    <property type="project" value="UniProtKB-KW"/>
</dbReference>
<feature type="domain" description="Mur ligase C-terminal" evidence="14">
    <location>
        <begin position="363"/>
        <end position="488"/>
    </location>
</feature>
<evidence type="ECO:0000256" key="6">
    <source>
        <dbReference type="ARBA" id="ARBA00022840"/>
    </source>
</evidence>
<dbReference type="AlphaFoldDB" id="A0A179B0T2"/>
<sequence>MTDYTRQTGLFTQLDALAAAVGATVDVGDGGPEARNAAVESVTSDSRQARPGDLFAATPGEKVHGAAFAVSAIEAGANAVLTDAQGRDILRRDLGGRSVPVLVVDDPRAAVGKAAALILGEPAADLDSYAVTGTNGKTTTAYMVESILGALGRKPGLIGTVEIRLAGMSVPAHLTTPMPDELQSYLAFHRRGGGTDVVMETSSHALVQGRSDPVRFTVAGFTNLTQDHLDFHGTMERYYQAKASLFTPERARNAVVSVDGEYGRRLLAECAPRLEGEVAALAVDSGLPDLPDGVVGWKALALEGSSFVLESTDGRRLATSTSLPGDFNVANAALAAVMVMTAGYSPDELARALPAGINPSVPGRMEVLNARPRVIVDFAHNTEALVNAMKALRPSTEGRLVVLTGSAGDRDKGKRPAMGAAVARYGDFVYITDDDPHDEDPAVIRAAVIEGTRGFDTPVVEIADRSQAIDAAIAEASERDTILLAGRGHETIQEVAGVPIELDDRVEARRALRKRARVHDGEEKA</sequence>
<evidence type="ECO:0000259" key="14">
    <source>
        <dbReference type="Pfam" id="PF02875"/>
    </source>
</evidence>
<evidence type="ECO:0000256" key="5">
    <source>
        <dbReference type="ARBA" id="ARBA00022741"/>
    </source>
</evidence>
<comment type="pathway">
    <text evidence="11 12">Cell wall biogenesis; peptidoglycan biosynthesis.</text>
</comment>
<keyword evidence="3 11" id="KW-0436">Ligase</keyword>
<evidence type="ECO:0000256" key="3">
    <source>
        <dbReference type="ARBA" id="ARBA00022598"/>
    </source>
</evidence>
<comment type="PTM">
    <text evidence="11">Carboxylation is probably crucial for Mg(2+) binding and, consequently, for the gamma-phosphate positioning of ATP.</text>
</comment>
<keyword evidence="17" id="KW-1185">Reference proteome</keyword>
<dbReference type="OrthoDB" id="9800958at2"/>
<feature type="binding site" evidence="11">
    <location>
        <position position="208"/>
    </location>
    <ligand>
        <name>UDP-N-acetyl-alpha-D-muramoyl-L-alanyl-D-glutamate</name>
        <dbReference type="ChEBI" id="CHEBI:83900"/>
    </ligand>
</feature>
<dbReference type="HAMAP" id="MF_00208">
    <property type="entry name" value="MurE"/>
    <property type="match status" value="1"/>
</dbReference>
<evidence type="ECO:0000256" key="9">
    <source>
        <dbReference type="ARBA" id="ARBA00023306"/>
    </source>
</evidence>
<dbReference type="EC" id="6.3.2.-" evidence="11"/>
<dbReference type="PROSITE" id="PS01011">
    <property type="entry name" value="FOLYLPOLYGLU_SYNT_1"/>
    <property type="match status" value="1"/>
</dbReference>
<evidence type="ECO:0000313" key="17">
    <source>
        <dbReference type="Proteomes" id="UP000078368"/>
    </source>
</evidence>
<evidence type="ECO:0000256" key="11">
    <source>
        <dbReference type="HAMAP-Rule" id="MF_00208"/>
    </source>
</evidence>
<dbReference type="NCBIfam" id="NF001124">
    <property type="entry name" value="PRK00139.1-2"/>
    <property type="match status" value="1"/>
</dbReference>
<dbReference type="InterPro" id="IPR013221">
    <property type="entry name" value="Mur_ligase_cen"/>
</dbReference>
<keyword evidence="10 11" id="KW-0961">Cell wall biogenesis/degradation</keyword>
<dbReference type="GO" id="GO:0009252">
    <property type="term" value="P:peptidoglycan biosynthetic process"/>
    <property type="evidence" value="ECO:0007669"/>
    <property type="project" value="UniProtKB-UniRule"/>
</dbReference>
<comment type="similarity">
    <text evidence="1 11">Belongs to the MurCDEF family. MurE subfamily.</text>
</comment>
<evidence type="ECO:0000256" key="4">
    <source>
        <dbReference type="ARBA" id="ARBA00022618"/>
    </source>
</evidence>
<dbReference type="Proteomes" id="UP000078368">
    <property type="component" value="Unassembled WGS sequence"/>
</dbReference>
<dbReference type="Gene3D" id="3.40.1190.10">
    <property type="entry name" value="Mur-like, catalytic domain"/>
    <property type="match status" value="1"/>
</dbReference>
<dbReference type="GO" id="GO:0004326">
    <property type="term" value="F:tetrahydrofolylpolyglutamate synthase activity"/>
    <property type="evidence" value="ECO:0007669"/>
    <property type="project" value="InterPro"/>
</dbReference>
<keyword evidence="6 11" id="KW-0067">ATP-binding</keyword>
<dbReference type="SUPFAM" id="SSF63418">
    <property type="entry name" value="MurE/MurF N-terminal domain"/>
    <property type="match status" value="1"/>
</dbReference>
<keyword evidence="9 11" id="KW-0131">Cell cycle</keyword>
<keyword evidence="5 11" id="KW-0547">Nucleotide-binding</keyword>
<feature type="binding site" evidence="11">
    <location>
        <position position="202"/>
    </location>
    <ligand>
        <name>UDP-N-acetyl-alpha-D-muramoyl-L-alanyl-D-glutamate</name>
        <dbReference type="ChEBI" id="CHEBI:83900"/>
    </ligand>
</feature>
<accession>A0A179B0T2</accession>
<comment type="function">
    <text evidence="11">Catalyzes the addition of an amino acid to the nucleotide precursor UDP-N-acetylmuramoyl-L-alanyl-D-glutamate (UMAG) in the biosynthesis of bacterial cell-wall peptidoglycan.</text>
</comment>
<dbReference type="GO" id="GO:0005737">
    <property type="term" value="C:cytoplasm"/>
    <property type="evidence" value="ECO:0007669"/>
    <property type="project" value="UniProtKB-SubCell"/>
</dbReference>
<dbReference type="NCBIfam" id="NF001126">
    <property type="entry name" value="PRK00139.1-4"/>
    <property type="match status" value="1"/>
</dbReference>
<keyword evidence="11" id="KW-0460">Magnesium</keyword>
<name>A0A179B0T2_9ACTO</name>
<evidence type="ECO:0000256" key="12">
    <source>
        <dbReference type="RuleBase" id="RU004135"/>
    </source>
</evidence>
<dbReference type="GO" id="GO:0005524">
    <property type="term" value="F:ATP binding"/>
    <property type="evidence" value="ECO:0007669"/>
    <property type="project" value="UniProtKB-UniRule"/>
</dbReference>
<dbReference type="STRING" id="1823756.A4H34_09355"/>
<dbReference type="GO" id="GO:0000287">
    <property type="term" value="F:magnesium ion binding"/>
    <property type="evidence" value="ECO:0007669"/>
    <property type="project" value="UniProtKB-UniRule"/>
</dbReference>
<evidence type="ECO:0000313" key="16">
    <source>
        <dbReference type="EMBL" id="OAP85302.1"/>
    </source>
</evidence>
<feature type="binding site" evidence="11">
    <location>
        <position position="46"/>
    </location>
    <ligand>
        <name>UDP-N-acetyl-alpha-D-muramoyl-L-alanyl-D-glutamate</name>
        <dbReference type="ChEBI" id="CHEBI:83900"/>
    </ligand>
</feature>
<dbReference type="Gene3D" id="3.90.190.20">
    <property type="entry name" value="Mur ligase, C-terminal domain"/>
    <property type="match status" value="1"/>
</dbReference>
<keyword evidence="8 11" id="KW-0573">Peptidoglycan synthesis</keyword>